<accession>A0AAE3ZKQ0</accession>
<dbReference type="EMBL" id="JAVDYC010000001">
    <property type="protein sequence ID" value="MDR7320439.1"/>
    <property type="molecule type" value="Genomic_DNA"/>
</dbReference>
<feature type="region of interest" description="Disordered" evidence="1">
    <location>
        <begin position="205"/>
        <end position="225"/>
    </location>
</feature>
<evidence type="ECO:0000256" key="1">
    <source>
        <dbReference type="SAM" id="MobiDB-lite"/>
    </source>
</evidence>
<feature type="region of interest" description="Disordered" evidence="1">
    <location>
        <begin position="1"/>
        <end position="57"/>
    </location>
</feature>
<gene>
    <name evidence="3" type="ORF">J2S44_000689</name>
</gene>
<keyword evidence="2" id="KW-0812">Transmembrane</keyword>
<protein>
    <submittedName>
        <fullName evidence="3">Uncharacterized protein</fullName>
    </submittedName>
</protein>
<evidence type="ECO:0000256" key="2">
    <source>
        <dbReference type="SAM" id="Phobius"/>
    </source>
</evidence>
<feature type="transmembrane region" description="Helical" evidence="2">
    <location>
        <begin position="178"/>
        <end position="202"/>
    </location>
</feature>
<keyword evidence="4" id="KW-1185">Reference proteome</keyword>
<feature type="transmembrane region" description="Helical" evidence="2">
    <location>
        <begin position="107"/>
        <end position="124"/>
    </location>
</feature>
<dbReference type="AlphaFoldDB" id="A0AAE3ZKQ0"/>
<evidence type="ECO:0000313" key="4">
    <source>
        <dbReference type="Proteomes" id="UP001183629"/>
    </source>
</evidence>
<keyword evidence="2" id="KW-1133">Transmembrane helix</keyword>
<feature type="transmembrane region" description="Helical" evidence="2">
    <location>
        <begin position="238"/>
        <end position="263"/>
    </location>
</feature>
<sequence>MSAPDDRPAPRVRRYAPDAPAAPVAPRERSPSRRRPSAVPETSAVPQPSAVPQTPPARRVPPVVGALRLTASIAGIVAGGVAAFRLGPLADAFEPFASIRDALRDDGYLVVMVSTIWVLAGALLQTPVAVLRRAPLAPGLLGLAAVLGYHLLIALLAVPVATYWPDWDPEYAGDDPAASYPAFLALVLFGFSLLAVTGATFVSPAPEKDPDAVHRGRPRSTGAEAPGLGPRLGMVAALSWLCGLLFVPAMVFYVVTGAGVPFVPAAQTWIVACGIVLATPVALIALAVVAGGRFRGWTAAASMTRHGYGPAFLLTTAAVLLGGATALSQLGRVLPRGMVTGLTLAAALIFGLTVWRLLVRRTRRAARR</sequence>
<organism evidence="3 4">
    <name type="scientific">Catenuloplanes niger</name>
    <dbReference type="NCBI Taxonomy" id="587534"/>
    <lineage>
        <taxon>Bacteria</taxon>
        <taxon>Bacillati</taxon>
        <taxon>Actinomycetota</taxon>
        <taxon>Actinomycetes</taxon>
        <taxon>Micromonosporales</taxon>
        <taxon>Micromonosporaceae</taxon>
        <taxon>Catenuloplanes</taxon>
    </lineage>
</organism>
<feature type="transmembrane region" description="Helical" evidence="2">
    <location>
        <begin position="311"/>
        <end position="331"/>
    </location>
</feature>
<feature type="transmembrane region" description="Helical" evidence="2">
    <location>
        <begin position="337"/>
        <end position="359"/>
    </location>
</feature>
<feature type="transmembrane region" description="Helical" evidence="2">
    <location>
        <begin position="136"/>
        <end position="158"/>
    </location>
</feature>
<name>A0AAE3ZKQ0_9ACTN</name>
<reference evidence="3 4" key="1">
    <citation type="submission" date="2023-07" db="EMBL/GenBank/DDBJ databases">
        <title>Sequencing the genomes of 1000 actinobacteria strains.</title>
        <authorList>
            <person name="Klenk H.-P."/>
        </authorList>
    </citation>
    <scope>NUCLEOTIDE SEQUENCE [LARGE SCALE GENOMIC DNA]</scope>
    <source>
        <strain evidence="3 4">DSM 44711</strain>
    </source>
</reference>
<keyword evidence="2" id="KW-0472">Membrane</keyword>
<comment type="caution">
    <text evidence="3">The sequence shown here is derived from an EMBL/GenBank/DDBJ whole genome shotgun (WGS) entry which is preliminary data.</text>
</comment>
<dbReference type="Proteomes" id="UP001183629">
    <property type="component" value="Unassembled WGS sequence"/>
</dbReference>
<proteinExistence type="predicted"/>
<evidence type="ECO:0000313" key="3">
    <source>
        <dbReference type="EMBL" id="MDR7320439.1"/>
    </source>
</evidence>
<feature type="transmembrane region" description="Helical" evidence="2">
    <location>
        <begin position="269"/>
        <end position="290"/>
    </location>
</feature>
<feature type="transmembrane region" description="Helical" evidence="2">
    <location>
        <begin position="66"/>
        <end position="87"/>
    </location>
</feature>
<dbReference type="RefSeq" id="WP_310408943.1">
    <property type="nucleotide sequence ID" value="NZ_JAVDYC010000001.1"/>
</dbReference>